<comment type="caution">
    <text evidence="4">The sequence shown here is derived from an EMBL/GenBank/DDBJ whole genome shotgun (WGS) entry which is preliminary data.</text>
</comment>
<dbReference type="OrthoDB" id="809632at2759"/>
<dbReference type="Proteomes" id="UP000194236">
    <property type="component" value="Unassembled WGS sequence"/>
</dbReference>
<dbReference type="GO" id="GO:0005739">
    <property type="term" value="C:mitochondrion"/>
    <property type="evidence" value="ECO:0007669"/>
    <property type="project" value="TreeGrafter"/>
</dbReference>
<keyword evidence="2" id="KW-0560">Oxidoreductase</keyword>
<dbReference type="InterPro" id="IPR051397">
    <property type="entry name" value="Zn-ADH-like_protein"/>
</dbReference>
<dbReference type="InterPro" id="IPR020843">
    <property type="entry name" value="ER"/>
</dbReference>
<dbReference type="EC" id="1.3.1.48" evidence="1"/>
<sequence length="232" mass="25882">YIKPEEFFAVPEIKPEYIALLDCGLTAAIGLDKAGMIKKEETVLITAAAGGCGHIGVQWAKIKGCKVIGLCSTADKQSFLESIGCDYTINYKQENLDEVLREKFPNGIDVIWETYGGSIFEILFKHLAVGGRIVIVGAITGYKTVGFPDISIQNLPIKLLNKSASIIGFRFRHYQRFFQQYLDELIELFRTQKLIIRIDMNDIIGVESSINAIEHLQAGKNVGKVIVRIKQQ</sequence>
<dbReference type="SUPFAM" id="SSF51735">
    <property type="entry name" value="NAD(P)-binding Rossmann-fold domains"/>
    <property type="match status" value="1"/>
</dbReference>
<dbReference type="InterPro" id="IPR013149">
    <property type="entry name" value="ADH-like_C"/>
</dbReference>
<evidence type="ECO:0000256" key="1">
    <source>
        <dbReference type="ARBA" id="ARBA00011981"/>
    </source>
</evidence>
<evidence type="ECO:0000259" key="3">
    <source>
        <dbReference type="SMART" id="SM00829"/>
    </source>
</evidence>
<dbReference type="SMART" id="SM00829">
    <property type="entry name" value="PKS_ER"/>
    <property type="match status" value="1"/>
</dbReference>
<dbReference type="PANTHER" id="PTHR43677:SF3">
    <property type="entry name" value="PROSTAGLANDIN REDUCTASE 3"/>
    <property type="match status" value="1"/>
</dbReference>
<feature type="domain" description="Enoyl reductase (ER)" evidence="3">
    <location>
        <begin position="1"/>
        <end position="227"/>
    </location>
</feature>
<keyword evidence="5" id="KW-1185">Reference proteome</keyword>
<protein>
    <recommendedName>
        <fullName evidence="1">15-oxoprostaglandin 13-reductase</fullName>
        <ecNumber evidence="1">1.3.1.48</ecNumber>
    </recommendedName>
</protein>
<dbReference type="Gene3D" id="3.40.50.720">
    <property type="entry name" value="NAD(P)-binding Rossmann-like Domain"/>
    <property type="match status" value="1"/>
</dbReference>
<dbReference type="AlphaFoldDB" id="A0A1Y3BVI9"/>
<accession>A0A1Y3BVI9</accession>
<organism evidence="4 5">
    <name type="scientific">Euroglyphus maynei</name>
    <name type="common">Mayne's house dust mite</name>
    <dbReference type="NCBI Taxonomy" id="6958"/>
    <lineage>
        <taxon>Eukaryota</taxon>
        <taxon>Metazoa</taxon>
        <taxon>Ecdysozoa</taxon>
        <taxon>Arthropoda</taxon>
        <taxon>Chelicerata</taxon>
        <taxon>Arachnida</taxon>
        <taxon>Acari</taxon>
        <taxon>Acariformes</taxon>
        <taxon>Sarcoptiformes</taxon>
        <taxon>Astigmata</taxon>
        <taxon>Psoroptidia</taxon>
        <taxon>Analgoidea</taxon>
        <taxon>Pyroglyphidae</taxon>
        <taxon>Pyroglyphinae</taxon>
        <taxon>Euroglyphus</taxon>
    </lineage>
</organism>
<evidence type="ECO:0000313" key="5">
    <source>
        <dbReference type="Proteomes" id="UP000194236"/>
    </source>
</evidence>
<reference evidence="4 5" key="1">
    <citation type="submission" date="2017-03" db="EMBL/GenBank/DDBJ databases">
        <title>Genome Survey of Euroglyphus maynei.</title>
        <authorList>
            <person name="Arlian L.G."/>
            <person name="Morgan M.S."/>
            <person name="Rider S.D."/>
        </authorList>
    </citation>
    <scope>NUCLEOTIDE SEQUENCE [LARGE SCALE GENOMIC DNA]</scope>
    <source>
        <strain evidence="4">Arlian Lab</strain>
        <tissue evidence="4">Whole body</tissue>
    </source>
</reference>
<evidence type="ECO:0000313" key="4">
    <source>
        <dbReference type="EMBL" id="OTF83566.1"/>
    </source>
</evidence>
<gene>
    <name evidence="4" type="ORF">BLA29_003900</name>
</gene>
<feature type="non-terminal residue" evidence="4">
    <location>
        <position position="1"/>
    </location>
</feature>
<dbReference type="EMBL" id="MUJZ01003179">
    <property type="protein sequence ID" value="OTF83566.1"/>
    <property type="molecule type" value="Genomic_DNA"/>
</dbReference>
<name>A0A1Y3BVI9_EURMA</name>
<dbReference type="InterPro" id="IPR036291">
    <property type="entry name" value="NAD(P)-bd_dom_sf"/>
</dbReference>
<dbReference type="Pfam" id="PF00107">
    <property type="entry name" value="ADH_zinc_N"/>
    <property type="match status" value="1"/>
</dbReference>
<dbReference type="PANTHER" id="PTHR43677">
    <property type="entry name" value="SHORT-CHAIN DEHYDROGENASE/REDUCTASE"/>
    <property type="match status" value="1"/>
</dbReference>
<dbReference type="FunFam" id="3.40.50.720:FF:000121">
    <property type="entry name" value="Prostaglandin reductase 2"/>
    <property type="match status" value="1"/>
</dbReference>
<evidence type="ECO:0000256" key="2">
    <source>
        <dbReference type="ARBA" id="ARBA00023002"/>
    </source>
</evidence>
<proteinExistence type="predicted"/>
<dbReference type="GO" id="GO:0047522">
    <property type="term" value="F:15-oxoprostaglandin 13-reductase [NAD(P)+] activity"/>
    <property type="evidence" value="ECO:0007669"/>
    <property type="project" value="UniProtKB-EC"/>
</dbReference>